<sequence length="68" mass="7704">MRHISAIIASVVVAAFSVTAWAQPPTQQFQPYKGKPVPNFEIQDITGKKHRLSDYRGKVVLLNFWSPH</sequence>
<proteinExistence type="predicted"/>
<evidence type="ECO:0000313" key="3">
    <source>
        <dbReference type="EMBL" id="GBC99209.1"/>
    </source>
</evidence>
<dbReference type="GO" id="GO:0016209">
    <property type="term" value="F:antioxidant activity"/>
    <property type="evidence" value="ECO:0007669"/>
    <property type="project" value="InterPro"/>
</dbReference>
<keyword evidence="1" id="KW-0732">Signal</keyword>
<gene>
    <name evidence="3" type="primary">resA_4</name>
    <name evidence="3" type="ORF">HRbin17_01731</name>
</gene>
<dbReference type="InterPro" id="IPR000866">
    <property type="entry name" value="AhpC/TSA"/>
</dbReference>
<dbReference type="AlphaFoldDB" id="A0A2H5XDE2"/>
<evidence type="ECO:0000313" key="4">
    <source>
        <dbReference type="Proteomes" id="UP000236173"/>
    </source>
</evidence>
<dbReference type="InterPro" id="IPR036249">
    <property type="entry name" value="Thioredoxin-like_sf"/>
</dbReference>
<evidence type="ECO:0000256" key="1">
    <source>
        <dbReference type="SAM" id="SignalP"/>
    </source>
</evidence>
<dbReference type="GO" id="GO:0016491">
    <property type="term" value="F:oxidoreductase activity"/>
    <property type="evidence" value="ECO:0007669"/>
    <property type="project" value="InterPro"/>
</dbReference>
<dbReference type="Proteomes" id="UP000236173">
    <property type="component" value="Unassembled WGS sequence"/>
</dbReference>
<comment type="caution">
    <text evidence="3">The sequence shown here is derived from an EMBL/GenBank/DDBJ whole genome shotgun (WGS) entry which is preliminary data.</text>
</comment>
<name>A0A2H5XDE2_9BACT</name>
<dbReference type="Gene3D" id="3.40.30.10">
    <property type="entry name" value="Glutaredoxin"/>
    <property type="match status" value="1"/>
</dbReference>
<feature type="signal peptide" evidence="1">
    <location>
        <begin position="1"/>
        <end position="22"/>
    </location>
</feature>
<dbReference type="SUPFAM" id="SSF52833">
    <property type="entry name" value="Thioredoxin-like"/>
    <property type="match status" value="1"/>
</dbReference>
<dbReference type="EMBL" id="BEHT01000022">
    <property type="protein sequence ID" value="GBC99209.1"/>
    <property type="molecule type" value="Genomic_DNA"/>
</dbReference>
<feature type="domain" description="Alkyl hydroperoxide reductase subunit C/ Thiol specific antioxidant" evidence="2">
    <location>
        <begin position="34"/>
        <end position="66"/>
    </location>
</feature>
<feature type="chain" id="PRO_5014170388" evidence="1">
    <location>
        <begin position="23"/>
        <end position="68"/>
    </location>
</feature>
<evidence type="ECO:0000259" key="2">
    <source>
        <dbReference type="Pfam" id="PF00578"/>
    </source>
</evidence>
<organism evidence="3 4">
    <name type="scientific">Candidatus Fervidibacter japonicus</name>
    <dbReference type="NCBI Taxonomy" id="2035412"/>
    <lineage>
        <taxon>Bacteria</taxon>
        <taxon>Candidatus Fervidibacterota</taxon>
        <taxon>Candidatus Fervidibacter</taxon>
    </lineage>
</organism>
<protein>
    <submittedName>
        <fullName evidence="3">Thiol-disulfide oxidoreductase ResA</fullName>
    </submittedName>
</protein>
<accession>A0A2H5XDE2</accession>
<dbReference type="Pfam" id="PF00578">
    <property type="entry name" value="AhpC-TSA"/>
    <property type="match status" value="1"/>
</dbReference>
<reference evidence="4" key="1">
    <citation type="submission" date="2017-09" db="EMBL/GenBank/DDBJ databases">
        <title>Metaegenomics of thermophilic ammonia-oxidizing enrichment culture.</title>
        <authorList>
            <person name="Kato S."/>
            <person name="Suzuki K."/>
        </authorList>
    </citation>
    <scope>NUCLEOTIDE SEQUENCE [LARGE SCALE GENOMIC DNA]</scope>
</reference>